<proteinExistence type="inferred from homology"/>
<name>A0A915DW76_9BILA</name>
<feature type="domain" description="Cytosolic fatty-acid binding proteins" evidence="5">
    <location>
        <begin position="40"/>
        <end position="57"/>
    </location>
</feature>
<evidence type="ECO:0000259" key="5">
    <source>
        <dbReference type="PROSITE" id="PS00214"/>
    </source>
</evidence>
<feature type="chain" id="PRO_5037978263" evidence="4">
    <location>
        <begin position="24"/>
        <end position="180"/>
    </location>
</feature>
<keyword evidence="3" id="KW-0446">Lipid-binding</keyword>
<keyword evidence="6" id="KW-1185">Reference proteome</keyword>
<dbReference type="PANTHER" id="PTHR22725:SF2">
    <property type="entry name" value="FATTY ACID-BINDING PROTEIN HOMOLOG 1-RELATED"/>
    <property type="match status" value="1"/>
</dbReference>
<keyword evidence="2" id="KW-0813">Transport</keyword>
<dbReference type="PROSITE" id="PS00214">
    <property type="entry name" value="FABP"/>
    <property type="match status" value="1"/>
</dbReference>
<sequence length="180" mass="20743">MTLRSQMQSQTLAALALFVFVSGVVVQAAGPAQIPDKFLGSWAVDKSENFDEYLEAKGYGWFMRQMVKLASITKIFTKKGDNLYNCKILTTKKDVEWDNWKLDEEFQAEYLDESQHKITFSYDPVGDKLIEKHIKVGSDEKDVYEYTIDGQGYLVMRMEYGGVVTKRYYKRLPKPSIVYG</sequence>
<dbReference type="InterPro" id="IPR012674">
    <property type="entry name" value="Calycin"/>
</dbReference>
<dbReference type="GO" id="GO:0008289">
    <property type="term" value="F:lipid binding"/>
    <property type="evidence" value="ECO:0007669"/>
    <property type="project" value="UniProtKB-KW"/>
</dbReference>
<keyword evidence="4" id="KW-0732">Signal</keyword>
<dbReference type="InterPro" id="IPR000463">
    <property type="entry name" value="Fatty_acid-bd"/>
</dbReference>
<dbReference type="Gene3D" id="2.40.128.20">
    <property type="match status" value="1"/>
</dbReference>
<evidence type="ECO:0000256" key="4">
    <source>
        <dbReference type="SAM" id="SignalP"/>
    </source>
</evidence>
<organism evidence="6 7">
    <name type="scientific">Ditylenchus dipsaci</name>
    <dbReference type="NCBI Taxonomy" id="166011"/>
    <lineage>
        <taxon>Eukaryota</taxon>
        <taxon>Metazoa</taxon>
        <taxon>Ecdysozoa</taxon>
        <taxon>Nematoda</taxon>
        <taxon>Chromadorea</taxon>
        <taxon>Rhabditida</taxon>
        <taxon>Tylenchina</taxon>
        <taxon>Tylenchomorpha</taxon>
        <taxon>Sphaerularioidea</taxon>
        <taxon>Anguinidae</taxon>
        <taxon>Anguininae</taxon>
        <taxon>Ditylenchus</taxon>
    </lineage>
</organism>
<dbReference type="PANTHER" id="PTHR22725">
    <property type="entry name" value="FATTY ACID-BINDING PROTEIN HOMOLOG 1-RELATED-RELATED"/>
    <property type="match status" value="1"/>
</dbReference>
<dbReference type="SUPFAM" id="SSF50814">
    <property type="entry name" value="Lipocalins"/>
    <property type="match status" value="1"/>
</dbReference>
<reference evidence="7" key="1">
    <citation type="submission" date="2022-11" db="UniProtKB">
        <authorList>
            <consortium name="WormBaseParasite"/>
        </authorList>
    </citation>
    <scope>IDENTIFICATION</scope>
</reference>
<dbReference type="AlphaFoldDB" id="A0A915DW76"/>
<evidence type="ECO:0000256" key="2">
    <source>
        <dbReference type="ARBA" id="ARBA00022448"/>
    </source>
</evidence>
<dbReference type="PRINTS" id="PR00178">
    <property type="entry name" value="FATTYACIDBP"/>
</dbReference>
<dbReference type="InterPro" id="IPR040094">
    <property type="entry name" value="Lbp1-4"/>
</dbReference>
<dbReference type="WBParaSite" id="jg23612">
    <property type="protein sequence ID" value="jg23612"/>
    <property type="gene ID" value="jg23612"/>
</dbReference>
<evidence type="ECO:0000313" key="7">
    <source>
        <dbReference type="WBParaSite" id="jg23612"/>
    </source>
</evidence>
<evidence type="ECO:0000313" key="6">
    <source>
        <dbReference type="Proteomes" id="UP000887574"/>
    </source>
</evidence>
<accession>A0A915DW76</accession>
<dbReference type="CDD" id="cd00742">
    <property type="entry name" value="FABP"/>
    <property type="match status" value="1"/>
</dbReference>
<evidence type="ECO:0000256" key="1">
    <source>
        <dbReference type="ARBA" id="ARBA00008390"/>
    </source>
</evidence>
<feature type="signal peptide" evidence="4">
    <location>
        <begin position="1"/>
        <end position="23"/>
    </location>
</feature>
<dbReference type="Proteomes" id="UP000887574">
    <property type="component" value="Unplaced"/>
</dbReference>
<evidence type="ECO:0000256" key="3">
    <source>
        <dbReference type="ARBA" id="ARBA00023121"/>
    </source>
</evidence>
<comment type="similarity">
    <text evidence="1">Belongs to the calycin superfamily. Fatty-acid binding protein (FABP) family.</text>
</comment>
<protein>
    <submittedName>
        <fullName evidence="7">Cytosolic fatty-acid binding proteins domain-containing protein</fullName>
    </submittedName>
</protein>